<feature type="domain" description="CNNM transmembrane" evidence="11">
    <location>
        <begin position="1"/>
        <end position="181"/>
    </location>
</feature>
<dbReference type="PROSITE" id="PS51371">
    <property type="entry name" value="CBS"/>
    <property type="match status" value="2"/>
</dbReference>
<name>A0A7C4ETY7_9BACT</name>
<evidence type="ECO:0000256" key="1">
    <source>
        <dbReference type="ARBA" id="ARBA00004141"/>
    </source>
</evidence>
<evidence type="ECO:0000313" key="12">
    <source>
        <dbReference type="EMBL" id="HGH61012.1"/>
    </source>
</evidence>
<feature type="domain" description="CBS" evidence="10">
    <location>
        <begin position="265"/>
        <end position="323"/>
    </location>
</feature>
<protein>
    <submittedName>
        <fullName evidence="12">HlyC/CorC family transporter</fullName>
    </submittedName>
</protein>
<dbReference type="PROSITE" id="PS51846">
    <property type="entry name" value="CNNM"/>
    <property type="match status" value="1"/>
</dbReference>
<evidence type="ECO:0000256" key="6">
    <source>
        <dbReference type="ARBA" id="ARBA00023136"/>
    </source>
</evidence>
<sequence>MLMLATIVVATVVVSFFASTCEAVLYSTRIGTLEACKAAGSDAKAAEYFLAMKKKIAVPIGCILIVNTIANTAGATMAGFYAADVFGGSMVTLFSVVFTLLILFIGEIMPKTLGAVYWRSLWPVVVWPLHGLRYALFPAVFVTQKFANLFIRGQRQPHITTEEILAAVRIGASEGEITAGESELVHNIIELESKAVRDIMTPRTVIFSLEANMTVEEALEAVNGMGFTRIPIYEGDRENILGYVMVHDLYSAKALSHPHRTLKSLARNISFTPATTNALVLLTQFLKYRRHISVVIDEYGGVAGLVTLEDLIETLLGREIVDETDREIDLQERARRLCSQNSSSS</sequence>
<feature type="transmembrane region" description="Helical" evidence="9">
    <location>
        <begin position="56"/>
        <end position="83"/>
    </location>
</feature>
<feature type="transmembrane region" description="Helical" evidence="9">
    <location>
        <begin position="90"/>
        <end position="109"/>
    </location>
</feature>
<dbReference type="GO" id="GO:0005886">
    <property type="term" value="C:plasma membrane"/>
    <property type="evidence" value="ECO:0007669"/>
    <property type="project" value="TreeGrafter"/>
</dbReference>
<evidence type="ECO:0000256" key="4">
    <source>
        <dbReference type="ARBA" id="ARBA00022989"/>
    </source>
</evidence>
<evidence type="ECO:0000256" key="9">
    <source>
        <dbReference type="SAM" id="Phobius"/>
    </source>
</evidence>
<dbReference type="Pfam" id="PF00571">
    <property type="entry name" value="CBS"/>
    <property type="match status" value="2"/>
</dbReference>
<dbReference type="InterPro" id="IPR046342">
    <property type="entry name" value="CBS_dom_sf"/>
</dbReference>
<evidence type="ECO:0000259" key="10">
    <source>
        <dbReference type="PROSITE" id="PS51371"/>
    </source>
</evidence>
<dbReference type="SUPFAM" id="SSF54631">
    <property type="entry name" value="CBS-domain pair"/>
    <property type="match status" value="1"/>
</dbReference>
<dbReference type="PANTHER" id="PTHR22777:SF4">
    <property type="entry name" value="UPF0053 PROTEIN SLL1254"/>
    <property type="match status" value="1"/>
</dbReference>
<evidence type="ECO:0000256" key="2">
    <source>
        <dbReference type="ARBA" id="ARBA00022692"/>
    </source>
</evidence>
<evidence type="ECO:0000256" key="7">
    <source>
        <dbReference type="PROSITE-ProRule" id="PRU00703"/>
    </source>
</evidence>
<feature type="transmembrane region" description="Helical" evidence="9">
    <location>
        <begin position="121"/>
        <end position="142"/>
    </location>
</feature>
<dbReference type="CDD" id="cd04590">
    <property type="entry name" value="CBS_pair_CorC_HlyC_assoc"/>
    <property type="match status" value="1"/>
</dbReference>
<dbReference type="PANTHER" id="PTHR22777">
    <property type="entry name" value="HEMOLYSIN-RELATED"/>
    <property type="match status" value="1"/>
</dbReference>
<dbReference type="Gene3D" id="3.10.580.10">
    <property type="entry name" value="CBS-domain"/>
    <property type="match status" value="1"/>
</dbReference>
<keyword evidence="3" id="KW-0677">Repeat</keyword>
<keyword evidence="2 8" id="KW-0812">Transmembrane</keyword>
<evidence type="ECO:0000256" key="5">
    <source>
        <dbReference type="ARBA" id="ARBA00023122"/>
    </source>
</evidence>
<keyword evidence="6 8" id="KW-0472">Membrane</keyword>
<keyword evidence="5 7" id="KW-0129">CBS domain</keyword>
<reference evidence="12" key="1">
    <citation type="journal article" date="2020" name="mSystems">
        <title>Genome- and Community-Level Interaction Insights into Carbon Utilization and Element Cycling Functions of Hydrothermarchaeota in Hydrothermal Sediment.</title>
        <authorList>
            <person name="Zhou Z."/>
            <person name="Liu Y."/>
            <person name="Xu W."/>
            <person name="Pan J."/>
            <person name="Luo Z.H."/>
            <person name="Li M."/>
        </authorList>
    </citation>
    <scope>NUCLEOTIDE SEQUENCE [LARGE SCALE GENOMIC DNA]</scope>
    <source>
        <strain evidence="12">SpSt-769</strain>
    </source>
</reference>
<dbReference type="Pfam" id="PF01595">
    <property type="entry name" value="CNNM"/>
    <property type="match status" value="1"/>
</dbReference>
<dbReference type="InterPro" id="IPR044751">
    <property type="entry name" value="Ion_transp-like_CBS"/>
</dbReference>
<proteinExistence type="predicted"/>
<dbReference type="AlphaFoldDB" id="A0A7C4ETY7"/>
<evidence type="ECO:0000256" key="3">
    <source>
        <dbReference type="ARBA" id="ARBA00022737"/>
    </source>
</evidence>
<feature type="domain" description="CBS" evidence="10">
    <location>
        <begin position="200"/>
        <end position="261"/>
    </location>
</feature>
<dbReference type="InterPro" id="IPR000644">
    <property type="entry name" value="CBS_dom"/>
</dbReference>
<comment type="subcellular location">
    <subcellularLocation>
        <location evidence="1">Membrane</location>
        <topology evidence="1">Multi-pass membrane protein</topology>
    </subcellularLocation>
</comment>
<gene>
    <name evidence="12" type="ORF">ENV54_06910</name>
</gene>
<dbReference type="InterPro" id="IPR002550">
    <property type="entry name" value="CNNM"/>
</dbReference>
<evidence type="ECO:0000259" key="11">
    <source>
        <dbReference type="PROSITE" id="PS51846"/>
    </source>
</evidence>
<accession>A0A7C4ETY7</accession>
<dbReference type="EMBL" id="DTGT01000215">
    <property type="protein sequence ID" value="HGH61012.1"/>
    <property type="molecule type" value="Genomic_DNA"/>
</dbReference>
<keyword evidence="4 8" id="KW-1133">Transmembrane helix</keyword>
<comment type="caution">
    <text evidence="12">The sequence shown here is derived from an EMBL/GenBank/DDBJ whole genome shotgun (WGS) entry which is preliminary data.</text>
</comment>
<organism evidence="12">
    <name type="scientific">Desulfomonile tiedjei</name>
    <dbReference type="NCBI Taxonomy" id="2358"/>
    <lineage>
        <taxon>Bacteria</taxon>
        <taxon>Pseudomonadati</taxon>
        <taxon>Thermodesulfobacteriota</taxon>
        <taxon>Desulfomonilia</taxon>
        <taxon>Desulfomonilales</taxon>
        <taxon>Desulfomonilaceae</taxon>
        <taxon>Desulfomonile</taxon>
    </lineage>
</organism>
<evidence type="ECO:0000256" key="8">
    <source>
        <dbReference type="PROSITE-ProRule" id="PRU01193"/>
    </source>
</evidence>